<protein>
    <submittedName>
        <fullName evidence="7">Ribosomal RNA-processing protein</fullName>
    </submittedName>
</protein>
<evidence type="ECO:0000256" key="4">
    <source>
        <dbReference type="ARBA" id="ARBA00023242"/>
    </source>
</evidence>
<evidence type="ECO:0000256" key="5">
    <source>
        <dbReference type="SAM" id="Coils"/>
    </source>
</evidence>
<keyword evidence="8" id="KW-1185">Reference proteome</keyword>
<evidence type="ECO:0000256" key="1">
    <source>
        <dbReference type="ARBA" id="ARBA00004604"/>
    </source>
</evidence>
<comment type="caution">
    <text evidence="7">The sequence shown here is derived from an EMBL/GenBank/DDBJ whole genome shotgun (WGS) entry which is preliminary data.</text>
</comment>
<dbReference type="RefSeq" id="XP_031006608.1">
    <property type="nucleotide sequence ID" value="XM_031148084.1"/>
</dbReference>
<dbReference type="GeneID" id="41983308"/>
<evidence type="ECO:0000313" key="8">
    <source>
        <dbReference type="Proteomes" id="UP000431533"/>
    </source>
</evidence>
<feature type="compositionally biased region" description="Basic and acidic residues" evidence="6">
    <location>
        <begin position="169"/>
        <end position="183"/>
    </location>
</feature>
<dbReference type="GO" id="GO:0019843">
    <property type="term" value="F:rRNA binding"/>
    <property type="evidence" value="ECO:0007669"/>
    <property type="project" value="TreeGrafter"/>
</dbReference>
<organism evidence="7 8">
    <name type="scientific">Lachnellula hyalina</name>
    <dbReference type="NCBI Taxonomy" id="1316788"/>
    <lineage>
        <taxon>Eukaryota</taxon>
        <taxon>Fungi</taxon>
        <taxon>Dikarya</taxon>
        <taxon>Ascomycota</taxon>
        <taxon>Pezizomycotina</taxon>
        <taxon>Leotiomycetes</taxon>
        <taxon>Helotiales</taxon>
        <taxon>Lachnaceae</taxon>
        <taxon>Lachnellula</taxon>
    </lineage>
</organism>
<dbReference type="Pfam" id="PF09805">
    <property type="entry name" value="Nop25"/>
    <property type="match status" value="1"/>
</dbReference>
<dbReference type="OrthoDB" id="551633at2759"/>
<keyword evidence="3 5" id="KW-0175">Coiled coil</keyword>
<dbReference type="InterPro" id="IPR019186">
    <property type="entry name" value="Nucleolar_protein_12"/>
</dbReference>
<evidence type="ECO:0000313" key="7">
    <source>
        <dbReference type="EMBL" id="TVY27820.1"/>
    </source>
</evidence>
<name>A0A8H8U0Y6_9HELO</name>
<gene>
    <name evidence="7" type="primary">rrp17</name>
    <name evidence="7" type="ORF">LHYA1_G003110</name>
</gene>
<dbReference type="GO" id="GO:0005730">
    <property type="term" value="C:nucleolus"/>
    <property type="evidence" value="ECO:0007669"/>
    <property type="project" value="UniProtKB-SubCell"/>
</dbReference>
<sequence>MPIIEPKIFLPPRPKRTLLSAGPPSKKRKTVHKIDEISFDNDARADYLTGFHKRKVARATKAREEAEKKEKEERVRIRAQLREERKQELEEHVEAVNRALKEVRDPGVEWEESDGDTWEGIADDVVEVEVVDREEEYVDEDRYTTVTVEAVDISKEGFTKTVVEDGSDEEKQAPKVVEEEKTKKVWPKKAPKKKFRYESKAERKFTRGKQKAGNKAKADARRGT</sequence>
<dbReference type="PANTHER" id="PTHR14577:SF0">
    <property type="entry name" value="NUCLEOLAR PROTEIN 12"/>
    <property type="match status" value="1"/>
</dbReference>
<proteinExistence type="inferred from homology"/>
<evidence type="ECO:0000256" key="2">
    <source>
        <dbReference type="ARBA" id="ARBA00007175"/>
    </source>
</evidence>
<dbReference type="PANTHER" id="PTHR14577">
    <property type="entry name" value="NUCLEOLAR PROTEIN 12"/>
    <property type="match status" value="1"/>
</dbReference>
<feature type="coiled-coil region" evidence="5">
    <location>
        <begin position="52"/>
        <end position="102"/>
    </location>
</feature>
<dbReference type="EMBL" id="QGMH01000041">
    <property type="protein sequence ID" value="TVY27820.1"/>
    <property type="molecule type" value="Genomic_DNA"/>
</dbReference>
<feature type="compositionally biased region" description="Basic and acidic residues" evidence="6">
    <location>
        <begin position="196"/>
        <end position="205"/>
    </location>
</feature>
<feature type="region of interest" description="Disordered" evidence="6">
    <location>
        <begin position="163"/>
        <end position="224"/>
    </location>
</feature>
<dbReference type="AlphaFoldDB" id="A0A8H8U0Y6"/>
<comment type="subcellular location">
    <subcellularLocation>
        <location evidence="1">Nucleus</location>
        <location evidence="1">Nucleolus</location>
    </subcellularLocation>
</comment>
<evidence type="ECO:0000256" key="6">
    <source>
        <dbReference type="SAM" id="MobiDB-lite"/>
    </source>
</evidence>
<reference evidence="7 8" key="1">
    <citation type="submission" date="2018-05" db="EMBL/GenBank/DDBJ databases">
        <title>Genome sequencing and assembly of the regulated plant pathogen Lachnellula willkommii and related sister species for the development of diagnostic species identification markers.</title>
        <authorList>
            <person name="Giroux E."/>
            <person name="Bilodeau G."/>
        </authorList>
    </citation>
    <scope>NUCLEOTIDE SEQUENCE [LARGE SCALE GENOMIC DNA]</scope>
    <source>
        <strain evidence="7 8">CBS 185.66</strain>
    </source>
</reference>
<feature type="compositionally biased region" description="Basic residues" evidence="6">
    <location>
        <begin position="184"/>
        <end position="195"/>
    </location>
</feature>
<dbReference type="Proteomes" id="UP000431533">
    <property type="component" value="Unassembled WGS sequence"/>
</dbReference>
<accession>A0A8H8U0Y6</accession>
<evidence type="ECO:0000256" key="3">
    <source>
        <dbReference type="ARBA" id="ARBA00023054"/>
    </source>
</evidence>
<comment type="similarity">
    <text evidence="2">Belongs to the RRP17 family.</text>
</comment>
<keyword evidence="4" id="KW-0539">Nucleus</keyword>